<reference evidence="2" key="1">
    <citation type="journal article" date="2023" name="Commun. Biol.">
        <title>Genome analysis of Parmales, the sister group of diatoms, reveals the evolutionary specialization of diatoms from phago-mixotrophs to photoautotrophs.</title>
        <authorList>
            <person name="Ban H."/>
            <person name="Sato S."/>
            <person name="Yoshikawa S."/>
            <person name="Yamada K."/>
            <person name="Nakamura Y."/>
            <person name="Ichinomiya M."/>
            <person name="Sato N."/>
            <person name="Blanc-Mathieu R."/>
            <person name="Endo H."/>
            <person name="Kuwata A."/>
            <person name="Ogata H."/>
        </authorList>
    </citation>
    <scope>NUCLEOTIDE SEQUENCE [LARGE SCALE GENOMIC DNA]</scope>
    <source>
        <strain evidence="2">NIES 3699</strain>
    </source>
</reference>
<dbReference type="EMBL" id="BRXX01000390">
    <property type="protein sequence ID" value="GMI08874.1"/>
    <property type="molecule type" value="Genomic_DNA"/>
</dbReference>
<accession>A0A9W7FA55</accession>
<protein>
    <submittedName>
        <fullName evidence="1">Uncharacterized protein</fullName>
    </submittedName>
</protein>
<proteinExistence type="predicted"/>
<keyword evidence="2" id="KW-1185">Reference proteome</keyword>
<organism evidence="1 2">
    <name type="scientific">Triparma verrucosa</name>
    <dbReference type="NCBI Taxonomy" id="1606542"/>
    <lineage>
        <taxon>Eukaryota</taxon>
        <taxon>Sar</taxon>
        <taxon>Stramenopiles</taxon>
        <taxon>Ochrophyta</taxon>
        <taxon>Bolidophyceae</taxon>
        <taxon>Parmales</taxon>
        <taxon>Triparmaceae</taxon>
        <taxon>Triparma</taxon>
    </lineage>
</organism>
<dbReference type="AlphaFoldDB" id="A0A9W7FA55"/>
<gene>
    <name evidence="1" type="ORF">TrVE_jg2084</name>
</gene>
<dbReference type="Proteomes" id="UP001165160">
    <property type="component" value="Unassembled WGS sequence"/>
</dbReference>
<name>A0A9W7FA55_9STRA</name>
<comment type="caution">
    <text evidence="1">The sequence shown here is derived from an EMBL/GenBank/DDBJ whole genome shotgun (WGS) entry which is preliminary data.</text>
</comment>
<sequence length="273" mass="30492">MPTTFPLPSYSTERFYMLSTLELKASLRLRGVDIRNNSDDNDDDDCNRGGKARPVIVYVLVENEGYDSQPNSQLLSILCVNTVKKIMRLLGTVSDVKDNVNDVYVVLDFLDFSNNSDGHKNSVDYAGRFAESLFANLKEGLGEKLRGMTVGVSNDKLVAPAMSVMLACVEKEDDNENRFIISAERDDMTGSSGADEETDAVAKCEQTGITLGVKFDDWFDGFEREKREGLVKEERRANFAADALIAVLILAVVVAKWKDEIVKFVFREPIYNN</sequence>
<evidence type="ECO:0000313" key="2">
    <source>
        <dbReference type="Proteomes" id="UP001165160"/>
    </source>
</evidence>
<evidence type="ECO:0000313" key="1">
    <source>
        <dbReference type="EMBL" id="GMI08874.1"/>
    </source>
</evidence>